<dbReference type="InterPro" id="IPR014722">
    <property type="entry name" value="Rib_uL2_dom2"/>
</dbReference>
<dbReference type="SUPFAM" id="SSF54236">
    <property type="entry name" value="Ubiquitin-like"/>
    <property type="match status" value="1"/>
</dbReference>
<feature type="domain" description="Serine/threonine specific protein phosphatases" evidence="8">
    <location>
        <begin position="197"/>
        <end position="202"/>
    </location>
</feature>
<dbReference type="InterPro" id="IPR029052">
    <property type="entry name" value="Metallo-depent_PP-like"/>
</dbReference>
<dbReference type="InterPro" id="IPR041982">
    <property type="entry name" value="Ribosomal_eS4_KOW"/>
</dbReference>
<evidence type="ECO:0000256" key="3">
    <source>
        <dbReference type="ARBA" id="ARBA00022884"/>
    </source>
</evidence>
<keyword evidence="10" id="KW-1185">Reference proteome</keyword>
<dbReference type="PANTHER" id="PTHR11581:SF0">
    <property type="entry name" value="SMALL RIBOSOMAL SUBUNIT PROTEIN ES4"/>
    <property type="match status" value="1"/>
</dbReference>
<evidence type="ECO:0000256" key="5">
    <source>
        <dbReference type="ARBA" id="ARBA00023274"/>
    </source>
</evidence>
<evidence type="ECO:0000256" key="4">
    <source>
        <dbReference type="ARBA" id="ARBA00022980"/>
    </source>
</evidence>
<reference evidence="9 10" key="1">
    <citation type="submission" date="2024-10" db="EMBL/GenBank/DDBJ databases">
        <authorList>
            <person name="Kim D."/>
        </authorList>
    </citation>
    <scope>NUCLEOTIDE SEQUENCE [LARGE SCALE GENOMIC DNA]</scope>
    <source>
        <strain evidence="9">BH-2024</strain>
    </source>
</reference>
<keyword evidence="3" id="KW-0694">RNA-binding</keyword>
<dbReference type="PANTHER" id="PTHR11581">
    <property type="entry name" value="30S/40S RIBOSOMAL PROTEIN S4"/>
    <property type="match status" value="1"/>
</dbReference>
<sequence>MQFVVVYEENPRFFHVRRTDTVRDLKYLIEAQLHIPLAQQRLMIRNVVQADTRPLFGVKSMVLTNDTFRLLYDVKGRFFIHRIQSREGQYKLCKVKKQAVGDKQVPYIVTHDARTIRYPDPHIKADDTVVIDIGTGTVTDYVKFDAGNICMITGGYNIGRVGIVGHRERHPGYFDIVHIKDSFICHTLRYLERVTILRGNHESRQITQVYGFYDECLRKYDNLKVWNYFTDLFDYFPLTALVDGQIFCLHGGLSPSIDSDHIRSLERLQEVPQWRPNVRFAVVRPGRSRRLGHFAAWCRLHSVERADVDGILIEKTNDTFRLLYDVKGRFFIHRIQSREGQYKLCKVKKQAVGDKQVPYIVTHDARTIRYPDPHIKGYNWCHDRNVVTVFSAPNYCYRCGNQAAMMELDNELNYSFLQFDPAPRRGEPAARDTPYARLFPLDKGQRQGPTDRQTTTD</sequence>
<dbReference type="Gene3D" id="2.40.50.740">
    <property type="match status" value="2"/>
</dbReference>
<evidence type="ECO:0000313" key="10">
    <source>
        <dbReference type="Proteomes" id="UP001620626"/>
    </source>
</evidence>
<dbReference type="Gene3D" id="3.10.20.90">
    <property type="entry name" value="Phosphatidylinositol 3-kinase Catalytic Subunit, Chain A, domain 1"/>
    <property type="match status" value="1"/>
</dbReference>
<keyword evidence="4" id="KW-0689">Ribosomal protein</keyword>
<dbReference type="EC" id="3.1.3.16" evidence="6"/>
<dbReference type="GO" id="GO:1990904">
    <property type="term" value="C:ribonucleoprotein complex"/>
    <property type="evidence" value="ECO:0007669"/>
    <property type="project" value="UniProtKB-KW"/>
</dbReference>
<gene>
    <name evidence="9" type="ORF">niasHT_024411</name>
</gene>
<protein>
    <recommendedName>
        <fullName evidence="6">Serine/threonine-protein phosphatase</fullName>
        <ecNumber evidence="6">3.1.3.16</ecNumber>
    </recommendedName>
</protein>
<comment type="catalytic activity">
    <reaction evidence="6">
        <text>O-phospho-L-threonyl-[protein] + H2O = L-threonyl-[protein] + phosphate</text>
        <dbReference type="Rhea" id="RHEA:47004"/>
        <dbReference type="Rhea" id="RHEA-COMP:11060"/>
        <dbReference type="Rhea" id="RHEA-COMP:11605"/>
        <dbReference type="ChEBI" id="CHEBI:15377"/>
        <dbReference type="ChEBI" id="CHEBI:30013"/>
        <dbReference type="ChEBI" id="CHEBI:43474"/>
        <dbReference type="ChEBI" id="CHEBI:61977"/>
        <dbReference type="EC" id="3.1.3.16"/>
    </reaction>
</comment>
<dbReference type="CDD" id="cd17039">
    <property type="entry name" value="Ubl_ubiquitin_like"/>
    <property type="match status" value="1"/>
</dbReference>
<dbReference type="InterPro" id="IPR013845">
    <property type="entry name" value="Ribosomal_eS4_central_region"/>
</dbReference>
<dbReference type="Proteomes" id="UP001620626">
    <property type="component" value="Unassembled WGS sequence"/>
</dbReference>
<dbReference type="Gene3D" id="3.60.21.10">
    <property type="match status" value="1"/>
</dbReference>
<dbReference type="GO" id="GO:0019843">
    <property type="term" value="F:rRNA binding"/>
    <property type="evidence" value="ECO:0007669"/>
    <property type="project" value="UniProtKB-KW"/>
</dbReference>
<feature type="compositionally biased region" description="Polar residues" evidence="7">
    <location>
        <begin position="447"/>
        <end position="457"/>
    </location>
</feature>
<dbReference type="InterPro" id="IPR038237">
    <property type="entry name" value="Ribosomal_eS4_central_sf"/>
</dbReference>
<dbReference type="InterPro" id="IPR029071">
    <property type="entry name" value="Ubiquitin-like_domsf"/>
</dbReference>
<dbReference type="SUPFAM" id="SSF56300">
    <property type="entry name" value="Metallo-dependent phosphatases"/>
    <property type="match status" value="1"/>
</dbReference>
<name>A0ABD2JY67_9BILA</name>
<dbReference type="InterPro" id="IPR006186">
    <property type="entry name" value="Ser/Thr-sp_prot-phosphatase"/>
</dbReference>
<dbReference type="InterPro" id="IPR004843">
    <property type="entry name" value="Calcineurin-like_PHP"/>
</dbReference>
<evidence type="ECO:0000259" key="8">
    <source>
        <dbReference type="PROSITE" id="PS00125"/>
    </source>
</evidence>
<comment type="similarity">
    <text evidence="1">Belongs to the eukaryotic ribosomal protein eS4 family.</text>
</comment>
<keyword evidence="5" id="KW-0687">Ribonucleoprotein</keyword>
<dbReference type="Gene3D" id="2.30.30.30">
    <property type="match status" value="1"/>
</dbReference>
<evidence type="ECO:0000256" key="2">
    <source>
        <dbReference type="ARBA" id="ARBA00022730"/>
    </source>
</evidence>
<organism evidence="9 10">
    <name type="scientific">Heterodera trifolii</name>
    <dbReference type="NCBI Taxonomy" id="157864"/>
    <lineage>
        <taxon>Eukaryota</taxon>
        <taxon>Metazoa</taxon>
        <taxon>Ecdysozoa</taxon>
        <taxon>Nematoda</taxon>
        <taxon>Chromadorea</taxon>
        <taxon>Rhabditida</taxon>
        <taxon>Tylenchina</taxon>
        <taxon>Tylenchomorpha</taxon>
        <taxon>Tylenchoidea</taxon>
        <taxon>Heteroderidae</taxon>
        <taxon>Heteroderinae</taxon>
        <taxon>Heterodera</taxon>
    </lineage>
</organism>
<dbReference type="AlphaFoldDB" id="A0ABD2JY67"/>
<keyword evidence="6" id="KW-0378">Hydrolase</keyword>
<comment type="caution">
    <text evidence="9">The sequence shown here is derived from an EMBL/GenBank/DDBJ whole genome shotgun (WGS) entry which is preliminary data.</text>
</comment>
<dbReference type="PRINTS" id="PR00114">
    <property type="entry name" value="STPHPHTASE"/>
</dbReference>
<proteinExistence type="inferred from homology"/>
<dbReference type="GO" id="GO:0004722">
    <property type="term" value="F:protein serine/threonine phosphatase activity"/>
    <property type="evidence" value="ECO:0007669"/>
    <property type="project" value="UniProtKB-EC"/>
</dbReference>
<accession>A0ABD2JY67</accession>
<dbReference type="EMBL" id="JBICBT010000879">
    <property type="protein sequence ID" value="KAL3095585.1"/>
    <property type="molecule type" value="Genomic_DNA"/>
</dbReference>
<dbReference type="Pfam" id="PF00900">
    <property type="entry name" value="Ribosomal_S4e"/>
    <property type="match status" value="2"/>
</dbReference>
<dbReference type="InterPro" id="IPR000876">
    <property type="entry name" value="Ribosomal_eS4"/>
</dbReference>
<keyword evidence="2" id="KW-0699">rRNA-binding</keyword>
<dbReference type="Pfam" id="PF00149">
    <property type="entry name" value="Metallophos"/>
    <property type="match status" value="1"/>
</dbReference>
<dbReference type="SMART" id="SM00156">
    <property type="entry name" value="PP2Ac"/>
    <property type="match status" value="1"/>
</dbReference>
<dbReference type="GO" id="GO:0005840">
    <property type="term" value="C:ribosome"/>
    <property type="evidence" value="ECO:0007669"/>
    <property type="project" value="UniProtKB-KW"/>
</dbReference>
<dbReference type="CDD" id="cd06087">
    <property type="entry name" value="KOW_RPS4"/>
    <property type="match status" value="1"/>
</dbReference>
<comment type="similarity">
    <text evidence="6">Belongs to the PPP phosphatase family.</text>
</comment>
<dbReference type="PROSITE" id="PS00125">
    <property type="entry name" value="SER_THR_PHOSPHATASE"/>
    <property type="match status" value="1"/>
</dbReference>
<dbReference type="FunFam" id="2.40.50.740:FF:000001">
    <property type="entry name" value="40S ribosomal protein S4"/>
    <property type="match status" value="1"/>
</dbReference>
<evidence type="ECO:0000313" key="9">
    <source>
        <dbReference type="EMBL" id="KAL3095585.1"/>
    </source>
</evidence>
<evidence type="ECO:0000256" key="1">
    <source>
        <dbReference type="ARBA" id="ARBA00007500"/>
    </source>
</evidence>
<evidence type="ECO:0000256" key="6">
    <source>
        <dbReference type="RuleBase" id="RU004273"/>
    </source>
</evidence>
<evidence type="ECO:0000256" key="7">
    <source>
        <dbReference type="SAM" id="MobiDB-lite"/>
    </source>
</evidence>
<feature type="region of interest" description="Disordered" evidence="7">
    <location>
        <begin position="423"/>
        <end position="457"/>
    </location>
</feature>